<name>A0A3N4IM11_ASCIM</name>
<keyword evidence="2" id="KW-1185">Reference proteome</keyword>
<protein>
    <submittedName>
        <fullName evidence="1">Uncharacterized protein</fullName>
    </submittedName>
</protein>
<evidence type="ECO:0000313" key="1">
    <source>
        <dbReference type="EMBL" id="RPA86447.1"/>
    </source>
</evidence>
<dbReference type="EMBL" id="ML119649">
    <property type="protein sequence ID" value="RPA86447.1"/>
    <property type="molecule type" value="Genomic_DNA"/>
</dbReference>
<dbReference type="AlphaFoldDB" id="A0A3N4IM11"/>
<accession>A0A3N4IM11</accession>
<evidence type="ECO:0000313" key="2">
    <source>
        <dbReference type="Proteomes" id="UP000275078"/>
    </source>
</evidence>
<organism evidence="1 2">
    <name type="scientific">Ascobolus immersus RN42</name>
    <dbReference type="NCBI Taxonomy" id="1160509"/>
    <lineage>
        <taxon>Eukaryota</taxon>
        <taxon>Fungi</taxon>
        <taxon>Dikarya</taxon>
        <taxon>Ascomycota</taxon>
        <taxon>Pezizomycotina</taxon>
        <taxon>Pezizomycetes</taxon>
        <taxon>Pezizales</taxon>
        <taxon>Ascobolaceae</taxon>
        <taxon>Ascobolus</taxon>
    </lineage>
</organism>
<proteinExistence type="predicted"/>
<sequence>MALDMPALGDGPDHRTDILPRLCYRPLPNRISLRDREDRYVDAFDLVRKRIEGKAGPMHLE</sequence>
<gene>
    <name evidence="1" type="ORF">BJ508DRAFT_321583</name>
</gene>
<dbReference type="Proteomes" id="UP000275078">
    <property type="component" value="Unassembled WGS sequence"/>
</dbReference>
<reference evidence="1 2" key="1">
    <citation type="journal article" date="2018" name="Nat. Ecol. Evol.">
        <title>Pezizomycetes genomes reveal the molecular basis of ectomycorrhizal truffle lifestyle.</title>
        <authorList>
            <person name="Murat C."/>
            <person name="Payen T."/>
            <person name="Noel B."/>
            <person name="Kuo A."/>
            <person name="Morin E."/>
            <person name="Chen J."/>
            <person name="Kohler A."/>
            <person name="Krizsan K."/>
            <person name="Balestrini R."/>
            <person name="Da Silva C."/>
            <person name="Montanini B."/>
            <person name="Hainaut M."/>
            <person name="Levati E."/>
            <person name="Barry K.W."/>
            <person name="Belfiori B."/>
            <person name="Cichocki N."/>
            <person name="Clum A."/>
            <person name="Dockter R.B."/>
            <person name="Fauchery L."/>
            <person name="Guy J."/>
            <person name="Iotti M."/>
            <person name="Le Tacon F."/>
            <person name="Lindquist E.A."/>
            <person name="Lipzen A."/>
            <person name="Malagnac F."/>
            <person name="Mello A."/>
            <person name="Molinier V."/>
            <person name="Miyauchi S."/>
            <person name="Poulain J."/>
            <person name="Riccioni C."/>
            <person name="Rubini A."/>
            <person name="Sitrit Y."/>
            <person name="Splivallo R."/>
            <person name="Traeger S."/>
            <person name="Wang M."/>
            <person name="Zifcakova L."/>
            <person name="Wipf D."/>
            <person name="Zambonelli A."/>
            <person name="Paolocci F."/>
            <person name="Nowrousian M."/>
            <person name="Ottonello S."/>
            <person name="Baldrian P."/>
            <person name="Spatafora J.W."/>
            <person name="Henrissat B."/>
            <person name="Nagy L.G."/>
            <person name="Aury J.M."/>
            <person name="Wincker P."/>
            <person name="Grigoriev I.V."/>
            <person name="Bonfante P."/>
            <person name="Martin F.M."/>
        </authorList>
    </citation>
    <scope>NUCLEOTIDE SEQUENCE [LARGE SCALE GENOMIC DNA]</scope>
    <source>
        <strain evidence="1 2">RN42</strain>
    </source>
</reference>